<dbReference type="eggNOG" id="ENOG5031Y2I">
    <property type="taxonomic scope" value="Bacteria"/>
</dbReference>
<evidence type="ECO:0008006" key="4">
    <source>
        <dbReference type="Google" id="ProtNLM"/>
    </source>
</evidence>
<evidence type="ECO:0000256" key="1">
    <source>
        <dbReference type="SAM" id="Phobius"/>
    </source>
</evidence>
<reference evidence="3" key="1">
    <citation type="submission" date="2015-07" db="EMBL/GenBank/DDBJ databases">
        <title>Near-Complete Genome Sequence of the Cellulolytic Bacterium Bacteroides (Pseudobacteroides) cellulosolvens ATCC 35603.</title>
        <authorList>
            <person name="Dassa B."/>
            <person name="Utturkar S.M."/>
            <person name="Klingeman D.M."/>
            <person name="Hurt R.A."/>
            <person name="Keller M."/>
            <person name="Xu J."/>
            <person name="Reddy Y.H.K."/>
            <person name="Borovok I."/>
            <person name="Grinberg I.R."/>
            <person name="Lamed R."/>
            <person name="Zhivin O."/>
            <person name="Bayer E.A."/>
            <person name="Brown S.D."/>
        </authorList>
    </citation>
    <scope>NUCLEOTIDE SEQUENCE [LARGE SCALE GENOMIC DNA]</scope>
    <source>
        <strain evidence="3">DSM 2933</strain>
    </source>
</reference>
<organism evidence="2 3">
    <name type="scientific">Pseudobacteroides cellulosolvens ATCC 35603 = DSM 2933</name>
    <dbReference type="NCBI Taxonomy" id="398512"/>
    <lineage>
        <taxon>Bacteria</taxon>
        <taxon>Bacillati</taxon>
        <taxon>Bacillota</taxon>
        <taxon>Clostridia</taxon>
        <taxon>Eubacteriales</taxon>
        <taxon>Oscillospiraceae</taxon>
        <taxon>Pseudobacteroides</taxon>
    </lineage>
</organism>
<dbReference type="RefSeq" id="WP_036936265.1">
    <property type="nucleotide sequence ID" value="NZ_JQKC01000002.1"/>
</dbReference>
<keyword evidence="1" id="KW-0812">Transmembrane</keyword>
<dbReference type="Proteomes" id="UP000036923">
    <property type="component" value="Unassembled WGS sequence"/>
</dbReference>
<keyword evidence="3" id="KW-1185">Reference proteome</keyword>
<proteinExistence type="predicted"/>
<feature type="transmembrane region" description="Helical" evidence="1">
    <location>
        <begin position="109"/>
        <end position="129"/>
    </location>
</feature>
<feature type="transmembrane region" description="Helical" evidence="1">
    <location>
        <begin position="84"/>
        <end position="103"/>
    </location>
</feature>
<dbReference type="STRING" id="398512.Bccel_4048"/>
<name>A0A0L6JSV8_9FIRM</name>
<gene>
    <name evidence="2" type="ORF">Bccel_4048</name>
</gene>
<dbReference type="EMBL" id="LGTC01000001">
    <property type="protein sequence ID" value="KNY28774.1"/>
    <property type="molecule type" value="Genomic_DNA"/>
</dbReference>
<dbReference type="OrthoDB" id="1805316at2"/>
<evidence type="ECO:0000313" key="3">
    <source>
        <dbReference type="Proteomes" id="UP000036923"/>
    </source>
</evidence>
<sequence>MSKCCKEYEDILIDIYYGEAEINDEIKAHIESCNNCREFLNEMEGLGDQLALLDMDIPIDDSLIRNAFNSVDEKTAKKRKIIDFLLFLVMSIGIFSAIFVLAYKGYGKYLLYGQIGIFFLAPFSLIAFFRGRRLKEGM</sequence>
<evidence type="ECO:0000313" key="2">
    <source>
        <dbReference type="EMBL" id="KNY28774.1"/>
    </source>
</evidence>
<keyword evidence="1" id="KW-0472">Membrane</keyword>
<comment type="caution">
    <text evidence="2">The sequence shown here is derived from an EMBL/GenBank/DDBJ whole genome shotgun (WGS) entry which is preliminary data.</text>
</comment>
<keyword evidence="1" id="KW-1133">Transmembrane helix</keyword>
<accession>A0A0L6JSV8</accession>
<dbReference type="AlphaFoldDB" id="A0A0L6JSV8"/>
<protein>
    <recommendedName>
        <fullName evidence="4">Zinc-finger domain-containing protein</fullName>
    </recommendedName>
</protein>